<feature type="domain" description="OmpR/PhoB-type" evidence="3">
    <location>
        <begin position="25"/>
        <end position="65"/>
    </location>
</feature>
<dbReference type="RefSeq" id="WP_381360719.1">
    <property type="nucleotide sequence ID" value="NZ_JBHSOA010000015.1"/>
</dbReference>
<evidence type="ECO:0000259" key="3">
    <source>
        <dbReference type="Pfam" id="PF00486"/>
    </source>
</evidence>
<evidence type="ECO:0000313" key="5">
    <source>
        <dbReference type="Proteomes" id="UP001596180"/>
    </source>
</evidence>
<feature type="region of interest" description="Disordered" evidence="2">
    <location>
        <begin position="1"/>
        <end position="21"/>
    </location>
</feature>
<dbReference type="Pfam" id="PF00486">
    <property type="entry name" value="Trans_reg_C"/>
    <property type="match status" value="1"/>
</dbReference>
<keyword evidence="5" id="KW-1185">Reference proteome</keyword>
<evidence type="ECO:0000256" key="1">
    <source>
        <dbReference type="ARBA" id="ARBA00023125"/>
    </source>
</evidence>
<dbReference type="Proteomes" id="UP001596180">
    <property type="component" value="Unassembled WGS sequence"/>
</dbReference>
<evidence type="ECO:0000256" key="2">
    <source>
        <dbReference type="SAM" id="MobiDB-lite"/>
    </source>
</evidence>
<proteinExistence type="predicted"/>
<dbReference type="Gene3D" id="1.10.10.10">
    <property type="entry name" value="Winged helix-like DNA-binding domain superfamily/Winged helix DNA-binding domain"/>
    <property type="match status" value="1"/>
</dbReference>
<protein>
    <submittedName>
        <fullName evidence="4">Helix-turn-helix domain-containing protein</fullName>
    </submittedName>
</protein>
<reference evidence="5" key="1">
    <citation type="journal article" date="2019" name="Int. J. Syst. Evol. Microbiol.">
        <title>The Global Catalogue of Microorganisms (GCM) 10K type strain sequencing project: providing services to taxonomists for standard genome sequencing and annotation.</title>
        <authorList>
            <consortium name="The Broad Institute Genomics Platform"/>
            <consortium name="The Broad Institute Genome Sequencing Center for Infectious Disease"/>
            <person name="Wu L."/>
            <person name="Ma J."/>
        </authorList>
    </citation>
    <scope>NUCLEOTIDE SEQUENCE [LARGE SCALE GENOMIC DNA]</scope>
    <source>
        <strain evidence="5">JCM 10411</strain>
    </source>
</reference>
<dbReference type="InterPro" id="IPR036388">
    <property type="entry name" value="WH-like_DNA-bd_sf"/>
</dbReference>
<dbReference type="InterPro" id="IPR001867">
    <property type="entry name" value="OmpR/PhoB-type_DNA-bd"/>
</dbReference>
<dbReference type="SUPFAM" id="SSF46894">
    <property type="entry name" value="C-terminal effector domain of the bipartite response regulators"/>
    <property type="match status" value="1"/>
</dbReference>
<keyword evidence="1" id="KW-0238">DNA-binding</keyword>
<sequence>MTHRDAPYPVPVRGTGYGSEPRRSRHVWGEYRANSAIEKLVSRLRHKVDKEHPALIRTRRDFGYWLGRPGRRNVTPAR</sequence>
<dbReference type="InterPro" id="IPR016032">
    <property type="entry name" value="Sig_transdc_resp-reg_C-effctor"/>
</dbReference>
<gene>
    <name evidence="4" type="ORF">ACFPZI_09265</name>
</gene>
<name>A0ABW1DVZ4_9ACTN</name>
<accession>A0ABW1DVZ4</accession>
<comment type="caution">
    <text evidence="4">The sequence shown here is derived from an EMBL/GenBank/DDBJ whole genome shotgun (WGS) entry which is preliminary data.</text>
</comment>
<dbReference type="EMBL" id="JBHSOA010000015">
    <property type="protein sequence ID" value="MFC5852006.1"/>
    <property type="molecule type" value="Genomic_DNA"/>
</dbReference>
<organism evidence="4 5">
    <name type="scientific">Streptomyces chlorus</name>
    <dbReference type="NCBI Taxonomy" id="887452"/>
    <lineage>
        <taxon>Bacteria</taxon>
        <taxon>Bacillati</taxon>
        <taxon>Actinomycetota</taxon>
        <taxon>Actinomycetes</taxon>
        <taxon>Kitasatosporales</taxon>
        <taxon>Streptomycetaceae</taxon>
        <taxon>Streptomyces</taxon>
    </lineage>
</organism>
<evidence type="ECO:0000313" key="4">
    <source>
        <dbReference type="EMBL" id="MFC5852006.1"/>
    </source>
</evidence>